<gene>
    <name evidence="1" type="ORF">SAMN05443663_102697</name>
</gene>
<name>A0A1M5JGA4_9FLAO</name>
<keyword evidence="2" id="KW-1185">Reference proteome</keyword>
<dbReference type="Proteomes" id="UP000184071">
    <property type="component" value="Unassembled WGS sequence"/>
</dbReference>
<evidence type="ECO:0000313" key="2">
    <source>
        <dbReference type="Proteomes" id="UP000184071"/>
    </source>
</evidence>
<evidence type="ECO:0000313" key="1">
    <source>
        <dbReference type="EMBL" id="SHG39083.1"/>
    </source>
</evidence>
<sequence length="64" mass="7537">MQLFPDVCVQMSTYISTAVRTDSSIYMRQQLSAYRAPVINNFIPKTLYLYTIACKQRVIYTYTR</sequence>
<organism evidence="1 2">
    <name type="scientific">Flavobacterium defluvii</name>
    <dbReference type="NCBI Taxonomy" id="370979"/>
    <lineage>
        <taxon>Bacteria</taxon>
        <taxon>Pseudomonadati</taxon>
        <taxon>Bacteroidota</taxon>
        <taxon>Flavobacteriia</taxon>
        <taxon>Flavobacteriales</taxon>
        <taxon>Flavobacteriaceae</taxon>
        <taxon>Flavobacterium</taxon>
    </lineage>
</organism>
<accession>A0A1M5JGA4</accession>
<proteinExistence type="predicted"/>
<reference evidence="2" key="1">
    <citation type="submission" date="2016-11" db="EMBL/GenBank/DDBJ databases">
        <authorList>
            <person name="Varghese N."/>
            <person name="Submissions S."/>
        </authorList>
    </citation>
    <scope>NUCLEOTIDE SEQUENCE [LARGE SCALE GENOMIC DNA]</scope>
    <source>
        <strain evidence="2">DSM 17963</strain>
    </source>
</reference>
<protein>
    <submittedName>
        <fullName evidence="1">Uncharacterized protein</fullName>
    </submittedName>
</protein>
<dbReference type="AlphaFoldDB" id="A0A1M5JGA4"/>
<dbReference type="STRING" id="370979.SAMN05443663_102697"/>
<dbReference type="EMBL" id="FQWC01000002">
    <property type="protein sequence ID" value="SHG39083.1"/>
    <property type="molecule type" value="Genomic_DNA"/>
</dbReference>